<name>A0ABP0L1X1_9DINO</name>
<reference evidence="4 5" key="1">
    <citation type="submission" date="2024-02" db="EMBL/GenBank/DDBJ databases">
        <authorList>
            <person name="Chen Y."/>
            <person name="Shah S."/>
            <person name="Dougan E. K."/>
            <person name="Thang M."/>
            <person name="Chan C."/>
        </authorList>
    </citation>
    <scope>NUCLEOTIDE SEQUENCE [LARGE SCALE GENOMIC DNA]</scope>
</reference>
<dbReference type="PROSITE" id="PS51375">
    <property type="entry name" value="PPR"/>
    <property type="match status" value="3"/>
</dbReference>
<keyword evidence="5" id="KW-1185">Reference proteome</keyword>
<dbReference type="PANTHER" id="PTHR47447">
    <property type="entry name" value="OS03G0856100 PROTEIN"/>
    <property type="match status" value="1"/>
</dbReference>
<dbReference type="EMBL" id="CAXAMN010010269">
    <property type="protein sequence ID" value="CAK9031332.1"/>
    <property type="molecule type" value="Genomic_DNA"/>
</dbReference>
<feature type="repeat" description="PPR" evidence="2">
    <location>
        <begin position="174"/>
        <end position="208"/>
    </location>
</feature>
<dbReference type="Pfam" id="PF01535">
    <property type="entry name" value="PPR"/>
    <property type="match status" value="3"/>
</dbReference>
<accession>A0ABP0L1X1</accession>
<dbReference type="NCBIfam" id="TIGR00756">
    <property type="entry name" value="PPR"/>
    <property type="match status" value="1"/>
</dbReference>
<dbReference type="InterPro" id="IPR002885">
    <property type="entry name" value="PPR_rpt"/>
</dbReference>
<dbReference type="Proteomes" id="UP001642484">
    <property type="component" value="Unassembled WGS sequence"/>
</dbReference>
<sequence length="658" mass="71537">MLPLRLERCDNPLSAIEALKSVRPELGLQALDAIRGGRLEVNIYHCNTVISVTGKGKLWQDASLLLGMLSVWELRPTTSSFNAAISARVEMDKGWSRSISILQKMQQVRVEADAITGNSVASACRDERGWPLSLALAARDLVGFGTMMAACEVGSYWQLAMQCLRTLPRSVPVNRILYNAVISACASCGEWQQALFLLRNMLSLRIRADVADFNASMGATSNGSQWAFSLSIKEELLHRRLKLSLVTVNICIGAAEHSCLNQISVSQSWELTLLAQDMLRSQLLPSTVTWVALVTATTHDWRRSLSVLESMCQEVICCSYVPFRAAMVASWSCALGLMSRLPQANASTVTCNAVMSACRGEGKWQEVALTFFHIRRSAFEPNAISYLTAISACESAPPLSDQWETALRLLFAMPAQRLPITASPCNSAISACEKAGQWQLAVFLLWSMPHNRIPVDEISFNAGISACSKGSEWELALVLLSSMPAVATTVTYNAAITACEKAGAWEIALALLLSSPATDPVSWSATISACEKAGRWRHALQLLTAMKDSQVTPNAITFNASISACEKGREWPGSLSMLGAMPEAGTDQDQISFSAAVSACEKTGEWRHVLQVVASMRVLAICLNRIIYNAAIGASEKGLIPASFEGFHRCRESSDLIQ</sequence>
<dbReference type="EMBL" id="CAXAMN010010946">
    <property type="protein sequence ID" value="CAK9033160.1"/>
    <property type="molecule type" value="Genomic_DNA"/>
</dbReference>
<dbReference type="Pfam" id="PF13041">
    <property type="entry name" value="PPR_2"/>
    <property type="match status" value="1"/>
</dbReference>
<evidence type="ECO:0008006" key="6">
    <source>
        <dbReference type="Google" id="ProtNLM"/>
    </source>
</evidence>
<comment type="caution">
    <text evidence="4">The sequence shown here is derived from an EMBL/GenBank/DDBJ whole genome shotgun (WGS) entry which is preliminary data.</text>
</comment>
<evidence type="ECO:0000256" key="1">
    <source>
        <dbReference type="ARBA" id="ARBA00022737"/>
    </source>
</evidence>
<dbReference type="PANTHER" id="PTHR47447:SF17">
    <property type="entry name" value="OS12G0638900 PROTEIN"/>
    <property type="match status" value="1"/>
</dbReference>
<evidence type="ECO:0000313" key="3">
    <source>
        <dbReference type="EMBL" id="CAK9031332.1"/>
    </source>
</evidence>
<evidence type="ECO:0000256" key="2">
    <source>
        <dbReference type="PROSITE-ProRule" id="PRU00708"/>
    </source>
</evidence>
<organism evidence="4 5">
    <name type="scientific">Durusdinium trenchii</name>
    <dbReference type="NCBI Taxonomy" id="1381693"/>
    <lineage>
        <taxon>Eukaryota</taxon>
        <taxon>Sar</taxon>
        <taxon>Alveolata</taxon>
        <taxon>Dinophyceae</taxon>
        <taxon>Suessiales</taxon>
        <taxon>Symbiodiniaceae</taxon>
        <taxon>Durusdinium</taxon>
    </lineage>
</organism>
<gene>
    <name evidence="3" type="ORF">CCMP2556_LOCUS18245</name>
    <name evidence="4" type="ORF">CCMP2556_LOCUS18963</name>
</gene>
<keyword evidence="1" id="KW-0677">Repeat</keyword>
<dbReference type="Gene3D" id="1.25.40.10">
    <property type="entry name" value="Tetratricopeptide repeat domain"/>
    <property type="match status" value="5"/>
</dbReference>
<feature type="repeat" description="PPR" evidence="2">
    <location>
        <begin position="347"/>
        <end position="381"/>
    </location>
</feature>
<evidence type="ECO:0000313" key="4">
    <source>
        <dbReference type="EMBL" id="CAK9033160.1"/>
    </source>
</evidence>
<protein>
    <recommendedName>
        <fullName evidence="6">Pentatricopeptide repeat-containing protein, chloroplastic</fullName>
    </recommendedName>
</protein>
<feature type="repeat" description="PPR" evidence="2">
    <location>
        <begin position="519"/>
        <end position="553"/>
    </location>
</feature>
<dbReference type="InterPro" id="IPR011990">
    <property type="entry name" value="TPR-like_helical_dom_sf"/>
</dbReference>
<evidence type="ECO:0000313" key="5">
    <source>
        <dbReference type="Proteomes" id="UP001642484"/>
    </source>
</evidence>
<proteinExistence type="predicted"/>